<sequence>MLKGLLRGRGSPLQYIIVFRASAGDMVEGRFEGECDPGNLQYGSCRSFYKISDPFSHLAKISGLFDTYTRLAQYFGNKGTSKPPMQNASSTNTISSGKGVNPRMIGLSAKAEHTCACLPHSKLSTCRVPTGNKVGAAGVPDPCYLSGFESHLAPRPALLIADTYFRTDYYLYYFAVSTIPVSLDTRVTSPTTKNKILLVGSPSACSIRSVPGATTRPEIVKAQLKLSARP</sequence>
<reference evidence="1" key="1">
    <citation type="journal article" date="2012" name="PLoS Genet.">
        <title>Comparative analysis of the genomes of two field isolates of the rice blast fungus Magnaporthe oryzae.</title>
        <authorList>
            <person name="Xue M."/>
            <person name="Yang J."/>
            <person name="Li Z."/>
            <person name="Hu S."/>
            <person name="Yao N."/>
            <person name="Dean R.A."/>
            <person name="Zhao W."/>
            <person name="Shen M."/>
            <person name="Zhang H."/>
            <person name="Li C."/>
            <person name="Liu L."/>
            <person name="Cao L."/>
            <person name="Xu X."/>
            <person name="Xing Y."/>
            <person name="Hsiang T."/>
            <person name="Zhang Z."/>
            <person name="Xu J.R."/>
            <person name="Peng Y.L."/>
        </authorList>
    </citation>
    <scope>NUCLEOTIDE SEQUENCE</scope>
    <source>
        <strain evidence="1">Y34</strain>
    </source>
</reference>
<gene>
    <name evidence="1" type="ORF">OOU_Y34scaffold00174g44</name>
</gene>
<organism evidence="1">
    <name type="scientific">Pyricularia oryzae (strain Y34)</name>
    <name type="common">Rice blast fungus</name>
    <name type="synonym">Magnaporthe oryzae</name>
    <dbReference type="NCBI Taxonomy" id="1143189"/>
    <lineage>
        <taxon>Eukaryota</taxon>
        <taxon>Fungi</taxon>
        <taxon>Dikarya</taxon>
        <taxon>Ascomycota</taxon>
        <taxon>Pezizomycotina</taxon>
        <taxon>Sordariomycetes</taxon>
        <taxon>Sordariomycetidae</taxon>
        <taxon>Magnaporthales</taxon>
        <taxon>Pyriculariaceae</taxon>
        <taxon>Pyricularia</taxon>
    </lineage>
</organism>
<proteinExistence type="predicted"/>
<accession>A0AA97P6W7</accession>
<evidence type="ECO:0000313" key="1">
    <source>
        <dbReference type="EMBL" id="ELQ43079.1"/>
    </source>
</evidence>
<dbReference type="AlphaFoldDB" id="A0AA97P6W7"/>
<protein>
    <submittedName>
        <fullName evidence="1">Uncharacterized protein</fullName>
    </submittedName>
</protein>
<dbReference type="Proteomes" id="UP000011086">
    <property type="component" value="Unassembled WGS sequence"/>
</dbReference>
<name>A0AA97P6W7_PYRO3</name>
<dbReference type="EMBL" id="JH792938">
    <property type="protein sequence ID" value="ELQ43079.1"/>
    <property type="molecule type" value="Genomic_DNA"/>
</dbReference>